<gene>
    <name evidence="4" type="ORF">E2C01_017725</name>
</gene>
<comment type="caution">
    <text evidence="4">The sequence shown here is derived from an EMBL/GenBank/DDBJ whole genome shotgun (WGS) entry which is preliminary data.</text>
</comment>
<feature type="region of interest" description="Disordered" evidence="3">
    <location>
        <begin position="1"/>
        <end position="26"/>
    </location>
</feature>
<reference evidence="4 5" key="1">
    <citation type="submission" date="2019-05" db="EMBL/GenBank/DDBJ databases">
        <title>Another draft genome of Portunus trituberculatus and its Hox gene families provides insights of decapod evolution.</title>
        <authorList>
            <person name="Jeong J.-H."/>
            <person name="Song I."/>
            <person name="Kim S."/>
            <person name="Choi T."/>
            <person name="Kim D."/>
            <person name="Ryu S."/>
            <person name="Kim W."/>
        </authorList>
    </citation>
    <scope>NUCLEOTIDE SEQUENCE [LARGE SCALE GENOMIC DNA]</scope>
    <source>
        <tissue evidence="4">Muscle</tissue>
    </source>
</reference>
<keyword evidence="5" id="KW-1185">Reference proteome</keyword>
<dbReference type="InterPro" id="IPR027465">
    <property type="entry name" value="TIMP_C"/>
</dbReference>
<organism evidence="4 5">
    <name type="scientific">Portunus trituberculatus</name>
    <name type="common">Swimming crab</name>
    <name type="synonym">Neptunus trituberculatus</name>
    <dbReference type="NCBI Taxonomy" id="210409"/>
    <lineage>
        <taxon>Eukaryota</taxon>
        <taxon>Metazoa</taxon>
        <taxon>Ecdysozoa</taxon>
        <taxon>Arthropoda</taxon>
        <taxon>Crustacea</taxon>
        <taxon>Multicrustacea</taxon>
        <taxon>Malacostraca</taxon>
        <taxon>Eumalacostraca</taxon>
        <taxon>Eucarida</taxon>
        <taxon>Decapoda</taxon>
        <taxon>Pleocyemata</taxon>
        <taxon>Brachyura</taxon>
        <taxon>Eubrachyura</taxon>
        <taxon>Portunoidea</taxon>
        <taxon>Portunidae</taxon>
        <taxon>Portuninae</taxon>
        <taxon>Portunus</taxon>
    </lineage>
</organism>
<accession>A0A5B7DTA7</accession>
<dbReference type="GO" id="GO:0005576">
    <property type="term" value="C:extracellular region"/>
    <property type="evidence" value="ECO:0007669"/>
    <property type="project" value="UniProtKB-SubCell"/>
</dbReference>
<dbReference type="EMBL" id="VSRR010001354">
    <property type="protein sequence ID" value="MPC24638.1"/>
    <property type="molecule type" value="Genomic_DNA"/>
</dbReference>
<dbReference type="OrthoDB" id="6041373at2759"/>
<evidence type="ECO:0000256" key="2">
    <source>
        <dbReference type="ARBA" id="ARBA00022525"/>
    </source>
</evidence>
<dbReference type="AlphaFoldDB" id="A0A5B7DTA7"/>
<evidence type="ECO:0000313" key="4">
    <source>
        <dbReference type="EMBL" id="MPC24638.1"/>
    </source>
</evidence>
<protein>
    <submittedName>
        <fullName evidence="4">Uncharacterized protein</fullName>
    </submittedName>
</protein>
<sequence>MQENWAGTERAPDRESGRAKSNGHVAGSKPWVSLCDFASPIRNLTPKMKKGFKLLYQNGCDCQVRTPKVQVIHIFHKKLFL</sequence>
<comment type="subcellular location">
    <subcellularLocation>
        <location evidence="1">Secreted</location>
    </subcellularLocation>
</comment>
<evidence type="ECO:0000313" key="5">
    <source>
        <dbReference type="Proteomes" id="UP000324222"/>
    </source>
</evidence>
<dbReference type="Pfam" id="PF00965">
    <property type="entry name" value="TIMP"/>
    <property type="match status" value="1"/>
</dbReference>
<dbReference type="GO" id="GO:0008191">
    <property type="term" value="F:metalloendopeptidase inhibitor activity"/>
    <property type="evidence" value="ECO:0007669"/>
    <property type="project" value="InterPro"/>
</dbReference>
<evidence type="ECO:0000256" key="1">
    <source>
        <dbReference type="ARBA" id="ARBA00004613"/>
    </source>
</evidence>
<dbReference type="InterPro" id="IPR001820">
    <property type="entry name" value="TIMP"/>
</dbReference>
<keyword evidence="2" id="KW-0964">Secreted</keyword>
<proteinExistence type="predicted"/>
<evidence type="ECO:0000256" key="3">
    <source>
        <dbReference type="SAM" id="MobiDB-lite"/>
    </source>
</evidence>
<dbReference type="SUPFAM" id="SSF50242">
    <property type="entry name" value="TIMP-like"/>
    <property type="match status" value="1"/>
</dbReference>
<dbReference type="InterPro" id="IPR008993">
    <property type="entry name" value="TIMP-like_OB-fold"/>
</dbReference>
<name>A0A5B7DTA7_PORTR</name>
<dbReference type="Proteomes" id="UP000324222">
    <property type="component" value="Unassembled WGS sequence"/>
</dbReference>
<dbReference type="Gene3D" id="3.90.370.10">
    <property type="entry name" value="Tissue inhibitor of metalloproteinase-1. Chain B, domain 1"/>
    <property type="match status" value="1"/>
</dbReference>